<keyword evidence="2" id="KW-0808">Transferase</keyword>
<gene>
    <name evidence="6" type="ORF">BG006_007135</name>
</gene>
<dbReference type="InterPro" id="IPR050213">
    <property type="entry name" value="GST_superfamily"/>
</dbReference>
<feature type="domain" description="GST C-terminal" evidence="5">
    <location>
        <begin position="97"/>
        <end position="250"/>
    </location>
</feature>
<dbReference type="Proteomes" id="UP000696485">
    <property type="component" value="Unassembled WGS sequence"/>
</dbReference>
<dbReference type="SUPFAM" id="SSF47616">
    <property type="entry name" value="GST C-terminal domain-like"/>
    <property type="match status" value="1"/>
</dbReference>
<evidence type="ECO:0000256" key="3">
    <source>
        <dbReference type="ARBA" id="ARBA00047960"/>
    </source>
</evidence>
<protein>
    <recommendedName>
        <fullName evidence="1">glutathione transferase</fullName>
        <ecNumber evidence="1">2.5.1.18</ecNumber>
    </recommendedName>
</protein>
<reference evidence="6" key="1">
    <citation type="journal article" date="2020" name="Fungal Divers.">
        <title>Resolving the Mortierellaceae phylogeny through synthesis of multi-gene phylogenetics and phylogenomics.</title>
        <authorList>
            <person name="Vandepol N."/>
            <person name="Liber J."/>
            <person name="Desiro A."/>
            <person name="Na H."/>
            <person name="Kennedy M."/>
            <person name="Barry K."/>
            <person name="Grigoriev I.V."/>
            <person name="Miller A.N."/>
            <person name="O'Donnell K."/>
            <person name="Stajich J.E."/>
            <person name="Bonito G."/>
        </authorList>
    </citation>
    <scope>NUCLEOTIDE SEQUENCE</scope>
    <source>
        <strain evidence="6">NVP1</strain>
    </source>
</reference>
<evidence type="ECO:0000256" key="2">
    <source>
        <dbReference type="ARBA" id="ARBA00022679"/>
    </source>
</evidence>
<dbReference type="PROSITE" id="PS50404">
    <property type="entry name" value="GST_NTER"/>
    <property type="match status" value="1"/>
</dbReference>
<dbReference type="PANTHER" id="PTHR11571">
    <property type="entry name" value="GLUTATHIONE S-TRANSFERASE"/>
    <property type="match status" value="1"/>
</dbReference>
<dbReference type="GO" id="GO:0006749">
    <property type="term" value="P:glutathione metabolic process"/>
    <property type="evidence" value="ECO:0007669"/>
    <property type="project" value="TreeGrafter"/>
</dbReference>
<dbReference type="SUPFAM" id="SSF52833">
    <property type="entry name" value="Thioredoxin-like"/>
    <property type="match status" value="1"/>
</dbReference>
<organism evidence="6 7">
    <name type="scientific">Podila minutissima</name>
    <dbReference type="NCBI Taxonomy" id="64525"/>
    <lineage>
        <taxon>Eukaryota</taxon>
        <taxon>Fungi</taxon>
        <taxon>Fungi incertae sedis</taxon>
        <taxon>Mucoromycota</taxon>
        <taxon>Mortierellomycotina</taxon>
        <taxon>Mortierellomycetes</taxon>
        <taxon>Mortierellales</taxon>
        <taxon>Mortierellaceae</taxon>
        <taxon>Podila</taxon>
    </lineage>
</organism>
<dbReference type="AlphaFoldDB" id="A0A9P5VKY4"/>
<evidence type="ECO:0000259" key="5">
    <source>
        <dbReference type="PROSITE" id="PS50405"/>
    </source>
</evidence>
<evidence type="ECO:0000313" key="6">
    <source>
        <dbReference type="EMBL" id="KAF9329848.1"/>
    </source>
</evidence>
<sequence length="253" mass="28852">MTSTQTTKSTFTTRTNPTLVAAAAATTPCIKYRILYLKLHGMATTTRAMLAISGVEWESVYPTDWAAEKKQVPMGVMPVLYEVHQASGLTLEIPESEAIERYLARKYSMLGQDLWEETAINVFYSSSNAVMVNYVNKVLLAFPDTKARELERFVAKEVPAWIEQHEKWLGKNGLNGHYVGDQHSIADIRSVICLDRYMTLPECKDQFSEEKTPGLFKLKSTLEQNERYWDWIHSDEFEAINVSTRQRLAVLSD</sequence>
<comment type="catalytic activity">
    <reaction evidence="3">
        <text>RX + glutathione = an S-substituted glutathione + a halide anion + H(+)</text>
        <dbReference type="Rhea" id="RHEA:16437"/>
        <dbReference type="ChEBI" id="CHEBI:15378"/>
        <dbReference type="ChEBI" id="CHEBI:16042"/>
        <dbReference type="ChEBI" id="CHEBI:17792"/>
        <dbReference type="ChEBI" id="CHEBI:57925"/>
        <dbReference type="ChEBI" id="CHEBI:90779"/>
        <dbReference type="EC" id="2.5.1.18"/>
    </reaction>
</comment>
<dbReference type="InterPro" id="IPR036249">
    <property type="entry name" value="Thioredoxin-like_sf"/>
</dbReference>
<dbReference type="PROSITE" id="PS50405">
    <property type="entry name" value="GST_CTER"/>
    <property type="match status" value="1"/>
</dbReference>
<dbReference type="Pfam" id="PF14497">
    <property type="entry name" value="GST_C_3"/>
    <property type="match status" value="1"/>
</dbReference>
<dbReference type="PANTHER" id="PTHR11571:SF224">
    <property type="entry name" value="HEMATOPOIETIC PROSTAGLANDIN D SYNTHASE"/>
    <property type="match status" value="1"/>
</dbReference>
<dbReference type="InterPro" id="IPR004046">
    <property type="entry name" value="GST_C"/>
</dbReference>
<dbReference type="EMBL" id="JAAAUY010000443">
    <property type="protein sequence ID" value="KAF9329848.1"/>
    <property type="molecule type" value="Genomic_DNA"/>
</dbReference>
<proteinExistence type="predicted"/>
<evidence type="ECO:0000313" key="7">
    <source>
        <dbReference type="Proteomes" id="UP000696485"/>
    </source>
</evidence>
<dbReference type="Gene3D" id="3.40.30.10">
    <property type="entry name" value="Glutaredoxin"/>
    <property type="match status" value="1"/>
</dbReference>
<dbReference type="SFLD" id="SFLDS00019">
    <property type="entry name" value="Glutathione_Transferase_(cytos"/>
    <property type="match status" value="1"/>
</dbReference>
<name>A0A9P5VKY4_9FUNG</name>
<accession>A0A9P5VKY4</accession>
<dbReference type="EC" id="2.5.1.18" evidence="1"/>
<dbReference type="GO" id="GO:0004364">
    <property type="term" value="F:glutathione transferase activity"/>
    <property type="evidence" value="ECO:0007669"/>
    <property type="project" value="UniProtKB-EC"/>
</dbReference>
<dbReference type="InterPro" id="IPR036282">
    <property type="entry name" value="Glutathione-S-Trfase_C_sf"/>
</dbReference>
<keyword evidence="7" id="KW-1185">Reference proteome</keyword>
<feature type="domain" description="GST N-terminal" evidence="4">
    <location>
        <begin position="30"/>
        <end position="111"/>
    </location>
</feature>
<evidence type="ECO:0000256" key="1">
    <source>
        <dbReference type="ARBA" id="ARBA00012452"/>
    </source>
</evidence>
<evidence type="ECO:0000259" key="4">
    <source>
        <dbReference type="PROSITE" id="PS50404"/>
    </source>
</evidence>
<dbReference type="InterPro" id="IPR010987">
    <property type="entry name" value="Glutathione-S-Trfase_C-like"/>
</dbReference>
<dbReference type="InterPro" id="IPR040079">
    <property type="entry name" value="Glutathione_S-Trfase"/>
</dbReference>
<comment type="caution">
    <text evidence="6">The sequence shown here is derived from an EMBL/GenBank/DDBJ whole genome shotgun (WGS) entry which is preliminary data.</text>
</comment>
<dbReference type="InterPro" id="IPR004045">
    <property type="entry name" value="Glutathione_S-Trfase_N"/>
</dbReference>
<dbReference type="Gene3D" id="1.20.1050.10">
    <property type="match status" value="1"/>
</dbReference>